<organism evidence="7 8">
    <name type="scientific">Rotaria magnacalcarata</name>
    <dbReference type="NCBI Taxonomy" id="392030"/>
    <lineage>
        <taxon>Eukaryota</taxon>
        <taxon>Metazoa</taxon>
        <taxon>Spiralia</taxon>
        <taxon>Gnathifera</taxon>
        <taxon>Rotifera</taxon>
        <taxon>Eurotatoria</taxon>
        <taxon>Bdelloidea</taxon>
        <taxon>Philodinida</taxon>
        <taxon>Philodinidae</taxon>
        <taxon>Rotaria</taxon>
    </lineage>
</organism>
<evidence type="ECO:0000256" key="5">
    <source>
        <dbReference type="SAM" id="Phobius"/>
    </source>
</evidence>
<feature type="domain" description="Major facilitator superfamily (MFS) profile" evidence="6">
    <location>
        <begin position="1"/>
        <end position="244"/>
    </location>
</feature>
<evidence type="ECO:0000256" key="2">
    <source>
        <dbReference type="ARBA" id="ARBA00022692"/>
    </source>
</evidence>
<name>A0A8S3G038_9BILA</name>
<dbReference type="SUPFAM" id="SSF103473">
    <property type="entry name" value="MFS general substrate transporter"/>
    <property type="match status" value="1"/>
</dbReference>
<reference evidence="7" key="1">
    <citation type="submission" date="2021-02" db="EMBL/GenBank/DDBJ databases">
        <authorList>
            <person name="Nowell W R."/>
        </authorList>
    </citation>
    <scope>NUCLEOTIDE SEQUENCE</scope>
</reference>
<protein>
    <recommendedName>
        <fullName evidence="6">Major facilitator superfamily (MFS) profile domain-containing protein</fullName>
    </recommendedName>
</protein>
<dbReference type="PANTHER" id="PTHR23507">
    <property type="entry name" value="ZGC:174356"/>
    <property type="match status" value="1"/>
</dbReference>
<proteinExistence type="predicted"/>
<gene>
    <name evidence="7" type="ORF">BYL167_LOCUS70949</name>
</gene>
<dbReference type="Proteomes" id="UP000681967">
    <property type="component" value="Unassembled WGS sequence"/>
</dbReference>
<evidence type="ECO:0000259" key="6">
    <source>
        <dbReference type="PROSITE" id="PS50850"/>
    </source>
</evidence>
<keyword evidence="3 5" id="KW-1133">Transmembrane helix</keyword>
<dbReference type="PROSITE" id="PS50850">
    <property type="entry name" value="MFS"/>
    <property type="match status" value="1"/>
</dbReference>
<dbReference type="EMBL" id="CAJOBH010254084">
    <property type="protein sequence ID" value="CAF5144927.1"/>
    <property type="molecule type" value="Genomic_DNA"/>
</dbReference>
<evidence type="ECO:0000313" key="8">
    <source>
        <dbReference type="Proteomes" id="UP000681967"/>
    </source>
</evidence>
<feature type="transmembrane region" description="Helical" evidence="5">
    <location>
        <begin position="16"/>
        <end position="35"/>
    </location>
</feature>
<dbReference type="GO" id="GO:0022857">
    <property type="term" value="F:transmembrane transporter activity"/>
    <property type="evidence" value="ECO:0007669"/>
    <property type="project" value="InterPro"/>
</dbReference>
<comment type="subcellular location">
    <subcellularLocation>
        <location evidence="1">Membrane</location>
        <topology evidence="1">Multi-pass membrane protein</topology>
    </subcellularLocation>
</comment>
<evidence type="ECO:0000256" key="1">
    <source>
        <dbReference type="ARBA" id="ARBA00004141"/>
    </source>
</evidence>
<feature type="transmembrane region" description="Helical" evidence="5">
    <location>
        <begin position="139"/>
        <end position="160"/>
    </location>
</feature>
<accession>A0A8S3G038</accession>
<keyword evidence="4 5" id="KW-0472">Membrane</keyword>
<comment type="caution">
    <text evidence="7">The sequence shown here is derived from an EMBL/GenBank/DDBJ whole genome shotgun (WGS) entry which is preliminary data.</text>
</comment>
<evidence type="ECO:0000256" key="4">
    <source>
        <dbReference type="ARBA" id="ARBA00023136"/>
    </source>
</evidence>
<sequence>TTKSINEQIQASTARLNVFLSLAATLPAILASIFLGANCDRIGRKPLIALPYIGKVIRYAILTAVAYYNLSDIWIIISTMFDGLSGTAALNILSSFAYVTDCTNKKTRTAAIVITDVSLSCSRLLPSLTMGLYLQHPHYVQAMIFTFALSVLGLIFSIFLQPESNLTVQHLNIFQQLKKSEFRPILKCFQVFFVKRQDHKQRSLLMLVAIHLLIIVMLCGNLAMYYIYLYGAPFCLDSFGVSLN</sequence>
<dbReference type="GO" id="GO:0016020">
    <property type="term" value="C:membrane"/>
    <property type="evidence" value="ECO:0007669"/>
    <property type="project" value="UniProtKB-SubCell"/>
</dbReference>
<dbReference type="PANTHER" id="PTHR23507:SF1">
    <property type="entry name" value="FI18259P1-RELATED"/>
    <property type="match status" value="1"/>
</dbReference>
<keyword evidence="2 5" id="KW-0812">Transmembrane</keyword>
<evidence type="ECO:0000256" key="3">
    <source>
        <dbReference type="ARBA" id="ARBA00022989"/>
    </source>
</evidence>
<feature type="transmembrane region" description="Helical" evidence="5">
    <location>
        <begin position="204"/>
        <end position="228"/>
    </location>
</feature>
<dbReference type="InterPro" id="IPR011701">
    <property type="entry name" value="MFS"/>
</dbReference>
<dbReference type="Gene3D" id="1.20.1250.20">
    <property type="entry name" value="MFS general substrate transporter like domains"/>
    <property type="match status" value="1"/>
</dbReference>
<feature type="non-terminal residue" evidence="7">
    <location>
        <position position="244"/>
    </location>
</feature>
<dbReference type="InterPro" id="IPR020846">
    <property type="entry name" value="MFS_dom"/>
</dbReference>
<dbReference type="InterPro" id="IPR036259">
    <property type="entry name" value="MFS_trans_sf"/>
</dbReference>
<feature type="non-terminal residue" evidence="7">
    <location>
        <position position="1"/>
    </location>
</feature>
<feature type="transmembrane region" description="Helical" evidence="5">
    <location>
        <begin position="47"/>
        <end position="67"/>
    </location>
</feature>
<evidence type="ECO:0000313" key="7">
    <source>
        <dbReference type="EMBL" id="CAF5144927.1"/>
    </source>
</evidence>
<dbReference type="AlphaFoldDB" id="A0A8S3G038"/>
<dbReference type="Pfam" id="PF07690">
    <property type="entry name" value="MFS_1"/>
    <property type="match status" value="1"/>
</dbReference>